<gene>
    <name evidence="2" type="ORF">WICPIJ_006724</name>
</gene>
<evidence type="ECO:0000313" key="2">
    <source>
        <dbReference type="EMBL" id="KAH3682309.1"/>
    </source>
</evidence>
<protein>
    <submittedName>
        <fullName evidence="2">Uncharacterized protein</fullName>
    </submittedName>
</protein>
<keyword evidence="3" id="KW-1185">Reference proteome</keyword>
<sequence length="68" mass="6756">MSKFKLIMLNVVISCCCWFGIGSITMLSTNVGAGTGAGTGTGTDTAGSSGSRVEMVGCSGSIITEEAT</sequence>
<comment type="caution">
    <text evidence="2">The sequence shown here is derived from an EMBL/GenBank/DDBJ whole genome shotgun (WGS) entry which is preliminary data.</text>
</comment>
<keyword evidence="1" id="KW-0812">Transmembrane</keyword>
<organism evidence="2 3">
    <name type="scientific">Wickerhamomyces pijperi</name>
    <name type="common">Yeast</name>
    <name type="synonym">Pichia pijperi</name>
    <dbReference type="NCBI Taxonomy" id="599730"/>
    <lineage>
        <taxon>Eukaryota</taxon>
        <taxon>Fungi</taxon>
        <taxon>Dikarya</taxon>
        <taxon>Ascomycota</taxon>
        <taxon>Saccharomycotina</taxon>
        <taxon>Saccharomycetes</taxon>
        <taxon>Phaffomycetales</taxon>
        <taxon>Wickerhamomycetaceae</taxon>
        <taxon>Wickerhamomyces</taxon>
    </lineage>
</organism>
<dbReference type="EMBL" id="JAEUBG010003780">
    <property type="protein sequence ID" value="KAH3682309.1"/>
    <property type="molecule type" value="Genomic_DNA"/>
</dbReference>
<keyword evidence="1" id="KW-1133">Transmembrane helix</keyword>
<proteinExistence type="predicted"/>
<reference evidence="2" key="1">
    <citation type="journal article" date="2021" name="Open Biol.">
        <title>Shared evolutionary footprints suggest mitochondrial oxidative damage underlies multiple complex I losses in fungi.</title>
        <authorList>
            <person name="Schikora-Tamarit M.A."/>
            <person name="Marcet-Houben M."/>
            <person name="Nosek J."/>
            <person name="Gabaldon T."/>
        </authorList>
    </citation>
    <scope>NUCLEOTIDE SEQUENCE</scope>
    <source>
        <strain evidence="2">CBS2887</strain>
    </source>
</reference>
<name>A0A9P8TKP6_WICPI</name>
<dbReference type="Proteomes" id="UP000774326">
    <property type="component" value="Unassembled WGS sequence"/>
</dbReference>
<keyword evidence="1" id="KW-0472">Membrane</keyword>
<reference evidence="2" key="2">
    <citation type="submission" date="2021-01" db="EMBL/GenBank/DDBJ databases">
        <authorList>
            <person name="Schikora-Tamarit M.A."/>
        </authorList>
    </citation>
    <scope>NUCLEOTIDE SEQUENCE</scope>
    <source>
        <strain evidence="2">CBS2887</strain>
    </source>
</reference>
<dbReference type="AlphaFoldDB" id="A0A9P8TKP6"/>
<evidence type="ECO:0000256" key="1">
    <source>
        <dbReference type="SAM" id="Phobius"/>
    </source>
</evidence>
<feature type="transmembrane region" description="Helical" evidence="1">
    <location>
        <begin position="7"/>
        <end position="27"/>
    </location>
</feature>
<evidence type="ECO:0000313" key="3">
    <source>
        <dbReference type="Proteomes" id="UP000774326"/>
    </source>
</evidence>
<accession>A0A9P8TKP6</accession>